<sequence length="289" mass="30876">DITGLFDKNGATVVEYTYDSWGKLISISGSLASSVGVKNPYRYRGYRYDTETGLYYLQSRYYNPEWGRFINADSEGGTVGELLSHNVFAYCSNNPVNRFDPDGRAWWVIGAIAGAVVGGIAGAAYSYYTTGSVDWRYVAGGAAAGALVGAGLGYLAETAYTAVTAAAAAGGGVAATVANKLPNYQKAVVDIKKLTDYALNPEHPVGGNKARVFKSALGYTKSNAEQLRTTITKQLPKFEAVAGKLDQYGQRYTVDMIIKGPNGNSAMVRTGWIIKTGESAPNMVTLFVK</sequence>
<keyword evidence="1" id="KW-0472">Membrane</keyword>
<keyword evidence="1" id="KW-0812">Transmembrane</keyword>
<feature type="transmembrane region" description="Helical" evidence="1">
    <location>
        <begin position="105"/>
        <end position="128"/>
    </location>
</feature>
<proteinExistence type="predicted"/>
<dbReference type="Proteomes" id="UP000184447">
    <property type="component" value="Unassembled WGS sequence"/>
</dbReference>
<feature type="domain" description="DUF6883" evidence="2">
    <location>
        <begin position="180"/>
        <end position="289"/>
    </location>
</feature>
<evidence type="ECO:0000313" key="3">
    <source>
        <dbReference type="EMBL" id="SHI07704.1"/>
    </source>
</evidence>
<dbReference type="AlphaFoldDB" id="A0A1M5Y7B8"/>
<dbReference type="InterPro" id="IPR049250">
    <property type="entry name" value="DUF6883"/>
</dbReference>
<keyword evidence="4" id="KW-1185">Reference proteome</keyword>
<dbReference type="NCBIfam" id="TIGR03696">
    <property type="entry name" value="Rhs_assc_core"/>
    <property type="match status" value="1"/>
</dbReference>
<organism evidence="3 4">
    <name type="scientific">Clostridium grantii DSM 8605</name>
    <dbReference type="NCBI Taxonomy" id="1121316"/>
    <lineage>
        <taxon>Bacteria</taxon>
        <taxon>Bacillati</taxon>
        <taxon>Bacillota</taxon>
        <taxon>Clostridia</taxon>
        <taxon>Eubacteriales</taxon>
        <taxon>Clostridiaceae</taxon>
        <taxon>Clostridium</taxon>
    </lineage>
</organism>
<protein>
    <submittedName>
        <fullName evidence="3">RHS repeat-associated core domain-containing protein</fullName>
    </submittedName>
</protein>
<feature type="non-terminal residue" evidence="3">
    <location>
        <position position="1"/>
    </location>
</feature>
<dbReference type="RefSeq" id="WP_200801514.1">
    <property type="nucleotide sequence ID" value="NZ_FQXM01000061.1"/>
</dbReference>
<dbReference type="EMBL" id="FQXM01000061">
    <property type="protein sequence ID" value="SHI07704.1"/>
    <property type="molecule type" value="Genomic_DNA"/>
</dbReference>
<reference evidence="3 4" key="1">
    <citation type="submission" date="2016-11" db="EMBL/GenBank/DDBJ databases">
        <authorList>
            <person name="Jaros S."/>
            <person name="Januszkiewicz K."/>
            <person name="Wedrychowicz H."/>
        </authorList>
    </citation>
    <scope>NUCLEOTIDE SEQUENCE [LARGE SCALE GENOMIC DNA]</scope>
    <source>
        <strain evidence="3 4">DSM 8605</strain>
    </source>
</reference>
<name>A0A1M5Y7B8_9CLOT</name>
<dbReference type="Gene3D" id="2.180.10.10">
    <property type="entry name" value="RHS repeat-associated core"/>
    <property type="match status" value="1"/>
</dbReference>
<evidence type="ECO:0000313" key="4">
    <source>
        <dbReference type="Proteomes" id="UP000184447"/>
    </source>
</evidence>
<dbReference type="InterPro" id="IPR050708">
    <property type="entry name" value="T6SS_VgrG/RHS"/>
</dbReference>
<gene>
    <name evidence="3" type="ORF">SAMN02745207_04244</name>
</gene>
<keyword evidence="1" id="KW-1133">Transmembrane helix</keyword>
<evidence type="ECO:0000259" key="2">
    <source>
        <dbReference type="Pfam" id="PF21814"/>
    </source>
</evidence>
<dbReference type="PANTHER" id="PTHR32305:SF15">
    <property type="entry name" value="PROTEIN RHSA-RELATED"/>
    <property type="match status" value="1"/>
</dbReference>
<dbReference type="PANTHER" id="PTHR32305">
    <property type="match status" value="1"/>
</dbReference>
<accession>A0A1M5Y7B8</accession>
<dbReference type="Pfam" id="PF21814">
    <property type="entry name" value="DUF6883"/>
    <property type="match status" value="1"/>
</dbReference>
<feature type="transmembrane region" description="Helical" evidence="1">
    <location>
        <begin position="135"/>
        <end position="154"/>
    </location>
</feature>
<dbReference type="STRING" id="1121316.SAMN02745207_04244"/>
<dbReference type="InterPro" id="IPR022385">
    <property type="entry name" value="Rhs_assc_core"/>
</dbReference>
<evidence type="ECO:0000256" key="1">
    <source>
        <dbReference type="SAM" id="Phobius"/>
    </source>
</evidence>